<dbReference type="PROSITE" id="PS00092">
    <property type="entry name" value="N6_MTASE"/>
    <property type="match status" value="1"/>
</dbReference>
<dbReference type="InterPro" id="IPR029063">
    <property type="entry name" value="SAM-dependent_MTases_sf"/>
</dbReference>
<evidence type="ECO:0000313" key="7">
    <source>
        <dbReference type="EMBL" id="PZO58671.1"/>
    </source>
</evidence>
<dbReference type="PIRSF" id="PIRSF015855">
    <property type="entry name" value="TypeIII_Mtase_mKpnI"/>
    <property type="match status" value="1"/>
</dbReference>
<dbReference type="SUPFAM" id="SSF53335">
    <property type="entry name" value="S-adenosyl-L-methionine-dependent methyltransferases"/>
    <property type="match status" value="1"/>
</dbReference>
<evidence type="ECO:0000256" key="3">
    <source>
        <dbReference type="ARBA" id="ARBA00022679"/>
    </source>
</evidence>
<dbReference type="Pfam" id="PF01555">
    <property type="entry name" value="N6_N4_Mtase"/>
    <property type="match status" value="1"/>
</dbReference>
<name>A0A2W4ZJE3_9CYAN</name>
<evidence type="ECO:0000313" key="8">
    <source>
        <dbReference type="Proteomes" id="UP000249794"/>
    </source>
</evidence>
<proteinExistence type="inferred from homology"/>
<gene>
    <name evidence="7" type="ORF">DCF15_04700</name>
</gene>
<accession>A0A2W4ZJE3</accession>
<sequence>MTSLQPERLDIDSLDIAGDNRAKLKALFPSVFAETRDEQGELVESIDFEKLKAELGSFSDVFENRRDRYGMDWPGKKDCIKLVQQPATGTLKPCREESVNFDSTENLFIEGDNLEVLKLLQKSYYGKVKMIYIDPPYNTGKEFIYPDHYAETLETYLAYAGLVDDEGKKFSTNTANEGRFHTRWLNMMYPRLYLARNLLREDGCIFISIDDHEVVNLRNICSEIFGEENFVANIVWQKKYSVSNDDPGIAAMHDHILVFQKSSFFKRNLFPRTQKQSTRYKNVDNDERGAWASGEYVSSKSRLERPTLWYSIRHPKTGKEVWPDENAVWRYSKEKHLLMESENRLYWGPDGNYEIPRLKRFLAEIKDGVVPSTWWSFNNFGHNDEGQKETGDLLGKKIFSTPKPLRLLKKIIALASSDSDIVLDFFAGSGATAHATIALNVEDKTNRKFIMVQLPEPCDKKSEALKAGYETITDIGVERVRRAIKNIEAERENQTRESEEIISVLTRPLSQIDLGFKVLKLDRSNFKPWDGSNPDGALLICLENEITRDLIDAIAAADPLQFLCLDKAFNGNDQLKANAVQAFNSLNQSRDKAIPIIFKTV</sequence>
<protein>
    <submittedName>
        <fullName evidence="7">Site-specific DNA-methyltransferase</fullName>
    </submittedName>
</protein>
<keyword evidence="5" id="KW-0175">Coiled coil</keyword>
<evidence type="ECO:0000256" key="4">
    <source>
        <dbReference type="ARBA" id="ARBA00022691"/>
    </source>
</evidence>
<evidence type="ECO:0000256" key="5">
    <source>
        <dbReference type="SAM" id="Coils"/>
    </source>
</evidence>
<dbReference type="Proteomes" id="UP000249794">
    <property type="component" value="Unassembled WGS sequence"/>
</dbReference>
<evidence type="ECO:0000256" key="2">
    <source>
        <dbReference type="ARBA" id="ARBA00022603"/>
    </source>
</evidence>
<keyword evidence="2 7" id="KW-0489">Methyltransferase</keyword>
<evidence type="ECO:0000259" key="6">
    <source>
        <dbReference type="Pfam" id="PF01555"/>
    </source>
</evidence>
<keyword evidence="4" id="KW-0949">S-adenosyl-L-methionine</keyword>
<dbReference type="EMBL" id="QBMP01000029">
    <property type="protein sequence ID" value="PZO58671.1"/>
    <property type="molecule type" value="Genomic_DNA"/>
</dbReference>
<evidence type="ECO:0000256" key="1">
    <source>
        <dbReference type="ARBA" id="ARBA00006594"/>
    </source>
</evidence>
<dbReference type="PRINTS" id="PR00506">
    <property type="entry name" value="D21N6MTFRASE"/>
</dbReference>
<dbReference type="Gene3D" id="3.40.50.150">
    <property type="entry name" value="Vaccinia Virus protein VP39"/>
    <property type="match status" value="1"/>
</dbReference>
<dbReference type="GO" id="GO:0003677">
    <property type="term" value="F:DNA binding"/>
    <property type="evidence" value="ECO:0007669"/>
    <property type="project" value="InterPro"/>
</dbReference>
<dbReference type="AlphaFoldDB" id="A0A2W4ZJE3"/>
<dbReference type="GO" id="GO:0032259">
    <property type="term" value="P:methylation"/>
    <property type="evidence" value="ECO:0007669"/>
    <property type="project" value="UniProtKB-KW"/>
</dbReference>
<organism evidence="7 8">
    <name type="scientific">Phormidesmis priestleyi</name>
    <dbReference type="NCBI Taxonomy" id="268141"/>
    <lineage>
        <taxon>Bacteria</taxon>
        <taxon>Bacillati</taxon>
        <taxon>Cyanobacteriota</taxon>
        <taxon>Cyanophyceae</taxon>
        <taxon>Leptolyngbyales</taxon>
        <taxon>Leptolyngbyaceae</taxon>
        <taxon>Phormidesmis</taxon>
    </lineage>
</organism>
<reference evidence="8" key="1">
    <citation type="submission" date="2018-04" db="EMBL/GenBank/DDBJ databases">
        <authorList>
            <person name="Cornet L."/>
        </authorList>
    </citation>
    <scope>NUCLEOTIDE SEQUENCE [LARGE SCALE GENOMIC DNA]</scope>
</reference>
<keyword evidence="3 7" id="KW-0808">Transferase</keyword>
<dbReference type="InterPro" id="IPR002295">
    <property type="entry name" value="N4/N6-MTase_EcoPI_Mod-like"/>
</dbReference>
<feature type="coiled-coil region" evidence="5">
    <location>
        <begin position="477"/>
        <end position="504"/>
    </location>
</feature>
<feature type="domain" description="DNA methylase N-4/N-6" evidence="6">
    <location>
        <begin position="128"/>
        <end position="440"/>
    </location>
</feature>
<dbReference type="InterPro" id="IPR002941">
    <property type="entry name" value="DNA_methylase_N4/N6"/>
</dbReference>
<dbReference type="InterPro" id="IPR002052">
    <property type="entry name" value="DNA_methylase_N6_adenine_CS"/>
</dbReference>
<comment type="caution">
    <text evidence="7">The sequence shown here is derived from an EMBL/GenBank/DDBJ whole genome shotgun (WGS) entry which is preliminary data.</text>
</comment>
<reference evidence="7 8" key="2">
    <citation type="submission" date="2018-06" db="EMBL/GenBank/DDBJ databases">
        <title>Metagenomic assembly of (sub)arctic Cyanobacteria and their associated microbiome from non-axenic cultures.</title>
        <authorList>
            <person name="Baurain D."/>
        </authorList>
    </citation>
    <scope>NUCLEOTIDE SEQUENCE [LARGE SCALE GENOMIC DNA]</scope>
    <source>
        <strain evidence="7">ULC027bin1</strain>
    </source>
</reference>
<dbReference type="GO" id="GO:0008170">
    <property type="term" value="F:N-methyltransferase activity"/>
    <property type="evidence" value="ECO:0007669"/>
    <property type="project" value="InterPro"/>
</dbReference>
<comment type="similarity">
    <text evidence="1">Belongs to the N(4)/N(6)-methyltransferase family.</text>
</comment>